<gene>
    <name evidence="2" type="ORF">pLM19O2_p61</name>
</gene>
<sequence length="250" mass="27147">MTMRPSIDSRQAPSPDAGSLSSLRRNDLVDLHSRLLAGITDRFPEAGQILAAPVISSESGKPGNHALQANVIASHDRDDLMNAPALARKLGLSVGTIRGAVVTGRIRPVSRPRKKGPGQQLFSLLEACQVFANTLRHQSMTALGKEELTSGLMSFEEIAAETGIRLEQIRYAARCNKLPGYRQGRKLFARLADVEAALVPDRLHTLFERKVLQAEIRLMQLWLANSGTDDDDRASASHNRNSCPAAHGSA</sequence>
<evidence type="ECO:0000256" key="1">
    <source>
        <dbReference type="SAM" id="MobiDB-lite"/>
    </source>
</evidence>
<dbReference type="EMBL" id="KM659092">
    <property type="protein sequence ID" value="AJW30006.1"/>
    <property type="molecule type" value="Genomic_DNA"/>
</dbReference>
<name>A0A0D5A1E9_9HYPH</name>
<geneLocation type="plasmid" evidence="2">
    <name>pLM19O2</name>
</geneLocation>
<keyword evidence="2" id="KW-0614">Plasmid</keyword>
<proteinExistence type="predicted"/>
<dbReference type="RefSeq" id="WP_181377337.1">
    <property type="nucleotide sequence ID" value="NZ_KM659092.1"/>
</dbReference>
<protein>
    <submittedName>
        <fullName evidence="2">Uncharacterized protein</fullName>
    </submittedName>
</protein>
<reference evidence="2" key="1">
    <citation type="submission" date="2014-09" db="EMBL/GenBank/DDBJ databases">
        <title>The mobilome of the heavy metals and metalloids hypertolerant bacteria from the Lubin copper mine (Poland).</title>
        <authorList>
            <person name="Dziewit L."/>
            <person name="Bartosik D."/>
        </authorList>
    </citation>
    <scope>NUCLEOTIDE SEQUENCE</scope>
    <source>
        <plasmid evidence="2">pLM19O2</plasmid>
    </source>
</reference>
<dbReference type="AlphaFoldDB" id="A0A0D5A1E9"/>
<accession>A0A0D5A1E9</accession>
<evidence type="ECO:0000313" key="2">
    <source>
        <dbReference type="EMBL" id="AJW30006.1"/>
    </source>
</evidence>
<feature type="region of interest" description="Disordered" evidence="1">
    <location>
        <begin position="230"/>
        <end position="250"/>
    </location>
</feature>
<organism evidence="2">
    <name type="scientific">Ochrobactrum sp. LM19</name>
    <dbReference type="NCBI Taxonomy" id="1449781"/>
    <lineage>
        <taxon>Bacteria</taxon>
        <taxon>Pseudomonadati</taxon>
        <taxon>Pseudomonadota</taxon>
        <taxon>Alphaproteobacteria</taxon>
        <taxon>Hyphomicrobiales</taxon>
        <taxon>Brucellaceae</taxon>
        <taxon>Brucella/Ochrobactrum group</taxon>
        <taxon>Ochrobactrum</taxon>
    </lineage>
</organism>
<feature type="region of interest" description="Disordered" evidence="1">
    <location>
        <begin position="1"/>
        <end position="22"/>
    </location>
</feature>